<reference evidence="2" key="1">
    <citation type="submission" date="2020-01" db="EMBL/GenBank/DDBJ databases">
        <authorList>
            <person name="Meier V. D."/>
            <person name="Meier V D."/>
        </authorList>
    </citation>
    <scope>NUCLEOTIDE SEQUENCE</scope>
    <source>
        <strain evidence="2">HLG_WM_MAG_01</strain>
    </source>
</reference>
<evidence type="ECO:0000313" key="2">
    <source>
        <dbReference type="EMBL" id="CAA6828208.1"/>
    </source>
</evidence>
<proteinExistence type="predicted"/>
<dbReference type="AlphaFoldDB" id="A0A6S6U941"/>
<keyword evidence="1" id="KW-0812">Transmembrane</keyword>
<sequence length="71" mass="8007">MQTFVYSDEKPIDIPENTILLLFFMYGLLGVLLLAGTIISTMINNRHYMRFFSIAMMVGLATLLLTKGVFG</sequence>
<keyword evidence="1" id="KW-0472">Membrane</keyword>
<feature type="transmembrane region" description="Helical" evidence="1">
    <location>
        <begin position="20"/>
        <end position="39"/>
    </location>
</feature>
<accession>A0A6S6U941</accession>
<dbReference type="EMBL" id="CACVAS010000170">
    <property type="protein sequence ID" value="CAA6828208.1"/>
    <property type="molecule type" value="Genomic_DNA"/>
</dbReference>
<keyword evidence="1" id="KW-1133">Transmembrane helix</keyword>
<feature type="transmembrane region" description="Helical" evidence="1">
    <location>
        <begin position="51"/>
        <end position="70"/>
    </location>
</feature>
<gene>
    <name evidence="2" type="ORF">HELGO_WM1894</name>
</gene>
<name>A0A6S6U941_9BACT</name>
<evidence type="ECO:0000256" key="1">
    <source>
        <dbReference type="SAM" id="Phobius"/>
    </source>
</evidence>
<organism evidence="2">
    <name type="scientific">uncultured Sulfurovum sp</name>
    <dbReference type="NCBI Taxonomy" id="269237"/>
    <lineage>
        <taxon>Bacteria</taxon>
        <taxon>Pseudomonadati</taxon>
        <taxon>Campylobacterota</taxon>
        <taxon>Epsilonproteobacteria</taxon>
        <taxon>Campylobacterales</taxon>
        <taxon>Sulfurovaceae</taxon>
        <taxon>Sulfurovum</taxon>
        <taxon>environmental samples</taxon>
    </lineage>
</organism>
<protein>
    <submittedName>
        <fullName evidence="2">Uncharacterized protein</fullName>
    </submittedName>
</protein>